<evidence type="ECO:0000256" key="7">
    <source>
        <dbReference type="HAMAP-Rule" id="MF_01007"/>
    </source>
</evidence>
<dbReference type="KEGG" id="mpul:BLA55_03310"/>
<keyword evidence="9" id="KW-1185">Reference proteome</keyword>
<feature type="binding site" evidence="7">
    <location>
        <position position="53"/>
    </location>
    <ligand>
        <name>S-adenosyl-L-methionine</name>
        <dbReference type="ChEBI" id="CHEBI:59789"/>
    </ligand>
</feature>
<dbReference type="SUPFAM" id="SSF53335">
    <property type="entry name" value="S-adenosyl-L-methionine-dependent methyltransferases"/>
    <property type="match status" value="1"/>
</dbReference>
<dbReference type="Gene3D" id="1.10.150.170">
    <property type="entry name" value="Putative methyltransferase TM0872, insert domain"/>
    <property type="match status" value="1"/>
</dbReference>
<dbReference type="RefSeq" id="WP_073372667.1">
    <property type="nucleotide sequence ID" value="NZ_CP017813.1"/>
</dbReference>
<dbReference type="PANTHER" id="PTHR11265">
    <property type="entry name" value="S-ADENOSYL-METHYLTRANSFERASE MRAW"/>
    <property type="match status" value="1"/>
</dbReference>
<comment type="similarity">
    <text evidence="1 7">Belongs to the methyltransferase superfamily. RsmH family.</text>
</comment>
<sequence>MNQQHYSVLLNETIESLDIKPDGVYVDLTLGLGGHSAEILKKLNQQGLLIGFDKDEYAIEKSCKRLSQIADNFILIRSDFRNIRSQLMKLKIDKVDGIIADLGVSSPQLDISERGFSYNKDARLDMRMNQDQEIDAYYIVNNYDEVALTQILIKHADVKLAKQVAKAIIKSRPITTTLELVDVIKSAYPAAILRQKNPAKAVFQAIRIEVNDEFNAIQTMLNDSLDLLKPNGHLAIITFHSLEDKIVKNFFGNLIKDKLPSKMPVNEIKNYNARQIKPSQAELLENKRSRSAKLRVLTKIS</sequence>
<accession>A0A1L4FSV4</accession>
<dbReference type="SUPFAM" id="SSF81799">
    <property type="entry name" value="Putative methyltransferase TM0872, insert domain"/>
    <property type="match status" value="1"/>
</dbReference>
<keyword evidence="4 7" id="KW-0489">Methyltransferase</keyword>
<evidence type="ECO:0000256" key="5">
    <source>
        <dbReference type="ARBA" id="ARBA00022679"/>
    </source>
</evidence>
<dbReference type="InterPro" id="IPR029063">
    <property type="entry name" value="SAM-dependent_MTases_sf"/>
</dbReference>
<evidence type="ECO:0000256" key="2">
    <source>
        <dbReference type="ARBA" id="ARBA00022490"/>
    </source>
</evidence>
<dbReference type="AlphaFoldDB" id="A0A1L4FSV4"/>
<evidence type="ECO:0000313" key="9">
    <source>
        <dbReference type="Proteomes" id="UP000184322"/>
    </source>
</evidence>
<name>A0A1L4FSV4_9BACT</name>
<dbReference type="STRING" id="48003.BLA55_03310"/>
<dbReference type="GO" id="GO:0005737">
    <property type="term" value="C:cytoplasm"/>
    <property type="evidence" value="ECO:0007669"/>
    <property type="project" value="UniProtKB-SubCell"/>
</dbReference>
<dbReference type="InterPro" id="IPR023397">
    <property type="entry name" value="SAM-dep_MeTrfase_MraW_recog"/>
</dbReference>
<keyword evidence="6 7" id="KW-0949">S-adenosyl-L-methionine</keyword>
<dbReference type="OrthoDB" id="9806637at2"/>
<dbReference type="PANTHER" id="PTHR11265:SF0">
    <property type="entry name" value="12S RRNA N4-METHYLCYTIDINE METHYLTRANSFERASE"/>
    <property type="match status" value="1"/>
</dbReference>
<comment type="subcellular location">
    <subcellularLocation>
        <location evidence="7">Cytoplasm</location>
    </subcellularLocation>
</comment>
<gene>
    <name evidence="7" type="primary">rsmH</name>
    <name evidence="8" type="ORF">BLA55_03310</name>
</gene>
<feature type="binding site" evidence="7">
    <location>
        <position position="101"/>
    </location>
    <ligand>
        <name>S-adenosyl-L-methionine</name>
        <dbReference type="ChEBI" id="CHEBI:59789"/>
    </ligand>
</feature>
<dbReference type="GO" id="GO:0070475">
    <property type="term" value="P:rRNA base methylation"/>
    <property type="evidence" value="ECO:0007669"/>
    <property type="project" value="UniProtKB-UniRule"/>
</dbReference>
<evidence type="ECO:0000313" key="8">
    <source>
        <dbReference type="EMBL" id="APJ38662.1"/>
    </source>
</evidence>
<dbReference type="NCBIfam" id="TIGR00006">
    <property type="entry name" value="16S rRNA (cytosine(1402)-N(4))-methyltransferase RsmH"/>
    <property type="match status" value="1"/>
</dbReference>
<evidence type="ECO:0000256" key="4">
    <source>
        <dbReference type="ARBA" id="ARBA00022603"/>
    </source>
</evidence>
<dbReference type="Pfam" id="PF01795">
    <property type="entry name" value="Methyltransf_5"/>
    <property type="match status" value="1"/>
</dbReference>
<protein>
    <recommendedName>
        <fullName evidence="7">Ribosomal RNA small subunit methyltransferase H</fullName>
        <ecNumber evidence="7">2.1.1.199</ecNumber>
    </recommendedName>
    <alternativeName>
        <fullName evidence="7">16S rRNA m(4)C1402 methyltransferase</fullName>
    </alternativeName>
    <alternativeName>
        <fullName evidence="7">rRNA (cytosine-N(4)-)-methyltransferase RsmH</fullName>
    </alternativeName>
</protein>
<keyword evidence="5 7" id="KW-0808">Transferase</keyword>
<feature type="binding site" evidence="7">
    <location>
        <begin position="33"/>
        <end position="35"/>
    </location>
    <ligand>
        <name>S-adenosyl-L-methionine</name>
        <dbReference type="ChEBI" id="CHEBI:59789"/>
    </ligand>
</feature>
<dbReference type="HAMAP" id="MF_01007">
    <property type="entry name" value="16SrRNA_methyltr_H"/>
    <property type="match status" value="1"/>
</dbReference>
<keyword evidence="3 7" id="KW-0698">rRNA processing</keyword>
<comment type="function">
    <text evidence="7">Specifically methylates the N4 position of cytidine in position 1402 (C1402) of 16S rRNA.</text>
</comment>
<dbReference type="InterPro" id="IPR002903">
    <property type="entry name" value="RsmH"/>
</dbReference>
<feature type="binding site" evidence="7">
    <location>
        <position position="108"/>
    </location>
    <ligand>
        <name>S-adenosyl-L-methionine</name>
        <dbReference type="ChEBI" id="CHEBI:59789"/>
    </ligand>
</feature>
<dbReference type="Gene3D" id="3.40.50.150">
    <property type="entry name" value="Vaccinia Virus protein VP39"/>
    <property type="match status" value="1"/>
</dbReference>
<evidence type="ECO:0000256" key="6">
    <source>
        <dbReference type="ARBA" id="ARBA00022691"/>
    </source>
</evidence>
<proteinExistence type="inferred from homology"/>
<dbReference type="PIRSF" id="PIRSF004486">
    <property type="entry name" value="MraW"/>
    <property type="match status" value="1"/>
</dbReference>
<dbReference type="Proteomes" id="UP000184322">
    <property type="component" value="Chromosome"/>
</dbReference>
<dbReference type="EMBL" id="CP017813">
    <property type="protein sequence ID" value="APJ38662.1"/>
    <property type="molecule type" value="Genomic_DNA"/>
</dbReference>
<organism evidence="8 9">
    <name type="scientific">Mycoplasmopsis pullorum</name>
    <dbReference type="NCBI Taxonomy" id="48003"/>
    <lineage>
        <taxon>Bacteria</taxon>
        <taxon>Bacillati</taxon>
        <taxon>Mycoplasmatota</taxon>
        <taxon>Mycoplasmoidales</taxon>
        <taxon>Metamycoplasmataceae</taxon>
        <taxon>Mycoplasmopsis</taxon>
    </lineage>
</organism>
<keyword evidence="2 7" id="KW-0963">Cytoplasm</keyword>
<evidence type="ECO:0000256" key="1">
    <source>
        <dbReference type="ARBA" id="ARBA00010396"/>
    </source>
</evidence>
<dbReference type="EC" id="2.1.1.199" evidence="7"/>
<comment type="catalytic activity">
    <reaction evidence="7">
        <text>cytidine(1402) in 16S rRNA + S-adenosyl-L-methionine = N(4)-methylcytidine(1402) in 16S rRNA + S-adenosyl-L-homocysteine + H(+)</text>
        <dbReference type="Rhea" id="RHEA:42928"/>
        <dbReference type="Rhea" id="RHEA-COMP:10286"/>
        <dbReference type="Rhea" id="RHEA-COMP:10287"/>
        <dbReference type="ChEBI" id="CHEBI:15378"/>
        <dbReference type="ChEBI" id="CHEBI:57856"/>
        <dbReference type="ChEBI" id="CHEBI:59789"/>
        <dbReference type="ChEBI" id="CHEBI:74506"/>
        <dbReference type="ChEBI" id="CHEBI:82748"/>
        <dbReference type="EC" id="2.1.1.199"/>
    </reaction>
</comment>
<dbReference type="GO" id="GO:0071424">
    <property type="term" value="F:rRNA (cytosine-N4-)-methyltransferase activity"/>
    <property type="evidence" value="ECO:0007669"/>
    <property type="project" value="UniProtKB-UniRule"/>
</dbReference>
<reference evidence="9" key="1">
    <citation type="submission" date="2016-10" db="EMBL/GenBank/DDBJ databases">
        <authorList>
            <person name="Beylefeld A."/>
            <person name="Abolnik C."/>
        </authorList>
    </citation>
    <scope>NUCLEOTIDE SEQUENCE [LARGE SCALE GENOMIC DNA]</scope>
    <source>
        <strain evidence="9">B359_6</strain>
    </source>
</reference>
<evidence type="ECO:0000256" key="3">
    <source>
        <dbReference type="ARBA" id="ARBA00022552"/>
    </source>
</evidence>
<feature type="binding site" evidence="7">
    <location>
        <position position="80"/>
    </location>
    <ligand>
        <name>S-adenosyl-L-methionine</name>
        <dbReference type="ChEBI" id="CHEBI:59789"/>
    </ligand>
</feature>